<keyword evidence="2" id="KW-0479">Metal-binding</keyword>
<protein>
    <recommendedName>
        <fullName evidence="6">Zn(2)-C6 fungal-type domain-containing protein</fullName>
    </recommendedName>
</protein>
<dbReference type="PANTHER" id="PTHR47338">
    <property type="entry name" value="ZN(II)2CYS6 TRANSCRIPTION FACTOR (EUROFUNG)-RELATED"/>
    <property type="match status" value="1"/>
</dbReference>
<dbReference type="SUPFAM" id="SSF57701">
    <property type="entry name" value="Zn2/Cys6 DNA-binding domain"/>
    <property type="match status" value="1"/>
</dbReference>
<dbReference type="CDD" id="cd12148">
    <property type="entry name" value="fungal_TF_MHR"/>
    <property type="match status" value="1"/>
</dbReference>
<dbReference type="Pfam" id="PF00172">
    <property type="entry name" value="Zn_clus"/>
    <property type="match status" value="1"/>
</dbReference>
<dbReference type="PROSITE" id="PS00463">
    <property type="entry name" value="ZN2_CY6_FUNGAL_1"/>
    <property type="match status" value="1"/>
</dbReference>
<sequence length="667" mass="74663">MYVRFLRFSINTYVTVHDIGTRASESKAWNPSGHVLMLRVASPNMETSLDARRLSKTVCLLCRQRKIRCNRKLPKCDSCARANVECQYIVVKNKPGLRAGYVSELEERLAKLEKEVQLLKADRSAPTASVGINSVASSSSSDQSIRGTPASIAHISPQSARCSPSDFDPLSAAILDELCTAWFEKYHPWFPILHQPSLLEVLQTSPILSSTVHYIVFKAIAAVTIPHSYHSDSLTNDQRRTLSDDLRGQVVMEAISQLSLQSLQAVLILTIRDYGGGRLSEFWNLIALAKRMGTQLGLRDLVANHCDNFNSISSLPPRMLPLPVSLVNREEKIRAYWMTEVLDGSSTVGAAWNLNITKPEASGLLPCSETFWAFPEAVISAWSFDDFEMTSAYSLYVMLVTNEIFHVHNFLQQSFDTQSATERVRWQNKCRAVDDSLIAWRLKFAAAEGRMETDNCGAYDPNIVLTHCTLDLAIISLYQRLAIPPPGLEEAQGPWYHAIQRCLDACDSITTTLRLMQDTHLENISPLIISCIFVAARFFLVHAKLLNVEIPRNLDLLVYSLKTCGLRWSYARRLEKVIRTATADHRMPTSMSSLPVQFYDLQYSYLDIDEALRVWAEGLEPWMHLAGLEHPALDQNAILMPNVNMGDALTGAGDATFIADAHQLAQA</sequence>
<evidence type="ECO:0000259" key="6">
    <source>
        <dbReference type="PROSITE" id="PS50048"/>
    </source>
</evidence>
<dbReference type="GO" id="GO:0006351">
    <property type="term" value="P:DNA-templated transcription"/>
    <property type="evidence" value="ECO:0007669"/>
    <property type="project" value="InterPro"/>
</dbReference>
<dbReference type="PANTHER" id="PTHR47338:SF20">
    <property type="entry name" value="ZN(II)2CYS6 TRANSCRIPTION FACTOR (EUROFUNG)"/>
    <property type="match status" value="1"/>
</dbReference>
<keyword evidence="4" id="KW-0804">Transcription</keyword>
<proteinExistence type="predicted"/>
<name>A0A6A6S5F7_9PLEO</name>
<dbReference type="SMART" id="SM00066">
    <property type="entry name" value="GAL4"/>
    <property type="match status" value="1"/>
</dbReference>
<accession>A0A6A6S5F7</accession>
<dbReference type="EMBL" id="MU006780">
    <property type="protein sequence ID" value="KAF2642959.1"/>
    <property type="molecule type" value="Genomic_DNA"/>
</dbReference>
<gene>
    <name evidence="7" type="ORF">P280DRAFT_547204</name>
</gene>
<evidence type="ECO:0000313" key="7">
    <source>
        <dbReference type="EMBL" id="KAF2642959.1"/>
    </source>
</evidence>
<reference evidence="7" key="1">
    <citation type="journal article" date="2020" name="Stud. Mycol.">
        <title>101 Dothideomycetes genomes: a test case for predicting lifestyles and emergence of pathogens.</title>
        <authorList>
            <person name="Haridas S."/>
            <person name="Albert R."/>
            <person name="Binder M."/>
            <person name="Bloem J."/>
            <person name="Labutti K."/>
            <person name="Salamov A."/>
            <person name="Andreopoulos B."/>
            <person name="Baker S."/>
            <person name="Barry K."/>
            <person name="Bills G."/>
            <person name="Bluhm B."/>
            <person name="Cannon C."/>
            <person name="Castanera R."/>
            <person name="Culley D."/>
            <person name="Daum C."/>
            <person name="Ezra D."/>
            <person name="Gonzalez J."/>
            <person name="Henrissat B."/>
            <person name="Kuo A."/>
            <person name="Liang C."/>
            <person name="Lipzen A."/>
            <person name="Lutzoni F."/>
            <person name="Magnuson J."/>
            <person name="Mondo S."/>
            <person name="Nolan M."/>
            <person name="Ohm R."/>
            <person name="Pangilinan J."/>
            <person name="Park H.-J."/>
            <person name="Ramirez L."/>
            <person name="Alfaro M."/>
            <person name="Sun H."/>
            <person name="Tritt A."/>
            <person name="Yoshinaga Y."/>
            <person name="Zwiers L.-H."/>
            <person name="Turgeon B."/>
            <person name="Goodwin S."/>
            <person name="Spatafora J."/>
            <person name="Crous P."/>
            <person name="Grigoriev I."/>
        </authorList>
    </citation>
    <scope>NUCLEOTIDE SEQUENCE</scope>
    <source>
        <strain evidence="7">CBS 473.64</strain>
    </source>
</reference>
<dbReference type="GO" id="GO:0003677">
    <property type="term" value="F:DNA binding"/>
    <property type="evidence" value="ECO:0007669"/>
    <property type="project" value="InterPro"/>
</dbReference>
<dbReference type="Proteomes" id="UP000799753">
    <property type="component" value="Unassembled WGS sequence"/>
</dbReference>
<dbReference type="InterPro" id="IPR001138">
    <property type="entry name" value="Zn2Cys6_DnaBD"/>
</dbReference>
<dbReference type="PROSITE" id="PS50048">
    <property type="entry name" value="ZN2_CY6_FUNGAL_2"/>
    <property type="match status" value="1"/>
</dbReference>
<dbReference type="CDD" id="cd00067">
    <property type="entry name" value="GAL4"/>
    <property type="match status" value="1"/>
</dbReference>
<dbReference type="GO" id="GO:0008270">
    <property type="term" value="F:zinc ion binding"/>
    <property type="evidence" value="ECO:0007669"/>
    <property type="project" value="InterPro"/>
</dbReference>
<dbReference type="GO" id="GO:0000981">
    <property type="term" value="F:DNA-binding transcription factor activity, RNA polymerase II-specific"/>
    <property type="evidence" value="ECO:0007669"/>
    <property type="project" value="InterPro"/>
</dbReference>
<evidence type="ECO:0000256" key="2">
    <source>
        <dbReference type="ARBA" id="ARBA00022723"/>
    </source>
</evidence>
<evidence type="ECO:0000313" key="8">
    <source>
        <dbReference type="Proteomes" id="UP000799753"/>
    </source>
</evidence>
<dbReference type="InterPro" id="IPR036864">
    <property type="entry name" value="Zn2-C6_fun-type_DNA-bd_sf"/>
</dbReference>
<organism evidence="7 8">
    <name type="scientific">Massarina eburnea CBS 473.64</name>
    <dbReference type="NCBI Taxonomy" id="1395130"/>
    <lineage>
        <taxon>Eukaryota</taxon>
        <taxon>Fungi</taxon>
        <taxon>Dikarya</taxon>
        <taxon>Ascomycota</taxon>
        <taxon>Pezizomycotina</taxon>
        <taxon>Dothideomycetes</taxon>
        <taxon>Pleosporomycetidae</taxon>
        <taxon>Pleosporales</taxon>
        <taxon>Massarineae</taxon>
        <taxon>Massarinaceae</taxon>
        <taxon>Massarina</taxon>
    </lineage>
</organism>
<keyword evidence="8" id="KW-1185">Reference proteome</keyword>
<evidence type="ECO:0000256" key="5">
    <source>
        <dbReference type="ARBA" id="ARBA00023242"/>
    </source>
</evidence>
<comment type="subcellular location">
    <subcellularLocation>
        <location evidence="1">Nucleus</location>
    </subcellularLocation>
</comment>
<feature type="domain" description="Zn(2)-C6 fungal-type" evidence="6">
    <location>
        <begin position="58"/>
        <end position="88"/>
    </location>
</feature>
<evidence type="ECO:0000256" key="4">
    <source>
        <dbReference type="ARBA" id="ARBA00023163"/>
    </source>
</evidence>
<dbReference type="Gene3D" id="4.10.240.10">
    <property type="entry name" value="Zn(2)-C6 fungal-type DNA-binding domain"/>
    <property type="match status" value="1"/>
</dbReference>
<keyword evidence="3" id="KW-0805">Transcription regulation</keyword>
<dbReference type="InterPro" id="IPR050815">
    <property type="entry name" value="TF_fung"/>
</dbReference>
<dbReference type="AlphaFoldDB" id="A0A6A6S5F7"/>
<evidence type="ECO:0000256" key="1">
    <source>
        <dbReference type="ARBA" id="ARBA00004123"/>
    </source>
</evidence>
<dbReference type="Pfam" id="PF04082">
    <property type="entry name" value="Fungal_trans"/>
    <property type="match status" value="1"/>
</dbReference>
<keyword evidence="5" id="KW-0539">Nucleus</keyword>
<dbReference type="GO" id="GO:0005634">
    <property type="term" value="C:nucleus"/>
    <property type="evidence" value="ECO:0007669"/>
    <property type="project" value="UniProtKB-SubCell"/>
</dbReference>
<evidence type="ECO:0000256" key="3">
    <source>
        <dbReference type="ARBA" id="ARBA00023015"/>
    </source>
</evidence>
<dbReference type="OrthoDB" id="3862662at2759"/>
<dbReference type="InterPro" id="IPR007219">
    <property type="entry name" value="XnlR_reg_dom"/>
</dbReference>